<feature type="compositionally biased region" description="Basic and acidic residues" evidence="6">
    <location>
        <begin position="254"/>
        <end position="268"/>
    </location>
</feature>
<dbReference type="AlphaFoldDB" id="A0A4Y7THG6"/>
<name>A0A4Y7THG6_COPMI</name>
<dbReference type="InterPro" id="IPR036855">
    <property type="entry name" value="Znf_CCCH_sf"/>
</dbReference>
<comment type="caution">
    <text evidence="8">The sequence shown here is derived from an EMBL/GenBank/DDBJ whole genome shotgun (WGS) entry which is preliminary data.</text>
</comment>
<evidence type="ECO:0000256" key="1">
    <source>
        <dbReference type="ARBA" id="ARBA00022723"/>
    </source>
</evidence>
<dbReference type="GO" id="GO:0002181">
    <property type="term" value="P:cytoplasmic translation"/>
    <property type="evidence" value="ECO:0007669"/>
    <property type="project" value="TreeGrafter"/>
</dbReference>
<dbReference type="STRING" id="71717.A0A4Y7THG6"/>
<feature type="coiled-coil region" evidence="5">
    <location>
        <begin position="48"/>
        <end position="75"/>
    </location>
</feature>
<keyword evidence="1 4" id="KW-0479">Metal-binding</keyword>
<evidence type="ECO:0000256" key="4">
    <source>
        <dbReference type="PROSITE-ProRule" id="PRU00723"/>
    </source>
</evidence>
<feature type="zinc finger region" description="C3H1-type" evidence="4">
    <location>
        <begin position="162"/>
        <end position="199"/>
    </location>
</feature>
<dbReference type="GO" id="GO:0005829">
    <property type="term" value="C:cytosol"/>
    <property type="evidence" value="ECO:0007669"/>
    <property type="project" value="TreeGrafter"/>
</dbReference>
<feature type="zinc finger region" description="C3H1-type" evidence="4">
    <location>
        <begin position="91"/>
        <end position="118"/>
    </location>
</feature>
<dbReference type="PROSITE" id="PS50103">
    <property type="entry name" value="ZF_C3H1"/>
    <property type="match status" value="2"/>
</dbReference>
<evidence type="ECO:0000313" key="9">
    <source>
        <dbReference type="Proteomes" id="UP000298030"/>
    </source>
</evidence>
<evidence type="ECO:0000259" key="7">
    <source>
        <dbReference type="PROSITE" id="PS50103"/>
    </source>
</evidence>
<feature type="domain" description="C3H1-type" evidence="7">
    <location>
        <begin position="162"/>
        <end position="199"/>
    </location>
</feature>
<proteinExistence type="predicted"/>
<dbReference type="PANTHER" id="PTHR12681">
    <property type="entry name" value="ZINC FINGER-CONTAINING PROTEIN P48ZNF"/>
    <property type="match status" value="1"/>
</dbReference>
<feature type="compositionally biased region" description="Acidic residues" evidence="6">
    <location>
        <begin position="291"/>
        <end position="302"/>
    </location>
</feature>
<reference evidence="8 9" key="1">
    <citation type="journal article" date="2019" name="Nat. Ecol. Evol.">
        <title>Megaphylogeny resolves global patterns of mushroom evolution.</title>
        <authorList>
            <person name="Varga T."/>
            <person name="Krizsan K."/>
            <person name="Foldi C."/>
            <person name="Dima B."/>
            <person name="Sanchez-Garcia M."/>
            <person name="Sanchez-Ramirez S."/>
            <person name="Szollosi G.J."/>
            <person name="Szarkandi J.G."/>
            <person name="Papp V."/>
            <person name="Albert L."/>
            <person name="Andreopoulos W."/>
            <person name="Angelini C."/>
            <person name="Antonin V."/>
            <person name="Barry K.W."/>
            <person name="Bougher N.L."/>
            <person name="Buchanan P."/>
            <person name="Buyck B."/>
            <person name="Bense V."/>
            <person name="Catcheside P."/>
            <person name="Chovatia M."/>
            <person name="Cooper J."/>
            <person name="Damon W."/>
            <person name="Desjardin D."/>
            <person name="Finy P."/>
            <person name="Geml J."/>
            <person name="Haridas S."/>
            <person name="Hughes K."/>
            <person name="Justo A."/>
            <person name="Karasinski D."/>
            <person name="Kautmanova I."/>
            <person name="Kiss B."/>
            <person name="Kocsube S."/>
            <person name="Kotiranta H."/>
            <person name="LaButti K.M."/>
            <person name="Lechner B.E."/>
            <person name="Liimatainen K."/>
            <person name="Lipzen A."/>
            <person name="Lukacs Z."/>
            <person name="Mihaltcheva S."/>
            <person name="Morgado L.N."/>
            <person name="Niskanen T."/>
            <person name="Noordeloos M.E."/>
            <person name="Ohm R.A."/>
            <person name="Ortiz-Santana B."/>
            <person name="Ovrebo C."/>
            <person name="Racz N."/>
            <person name="Riley R."/>
            <person name="Savchenko A."/>
            <person name="Shiryaev A."/>
            <person name="Soop K."/>
            <person name="Spirin V."/>
            <person name="Szebenyi C."/>
            <person name="Tomsovsky M."/>
            <person name="Tulloss R.E."/>
            <person name="Uehling J."/>
            <person name="Grigoriev I.V."/>
            <person name="Vagvolgyi C."/>
            <person name="Papp T."/>
            <person name="Martin F.M."/>
            <person name="Miettinen O."/>
            <person name="Hibbett D.S."/>
            <person name="Nagy L.G."/>
        </authorList>
    </citation>
    <scope>NUCLEOTIDE SEQUENCE [LARGE SCALE GENOMIC DNA]</scope>
    <source>
        <strain evidence="8 9">FP101781</strain>
    </source>
</reference>
<keyword evidence="3 4" id="KW-0862">Zinc</keyword>
<dbReference type="GO" id="GO:0003729">
    <property type="term" value="F:mRNA binding"/>
    <property type="evidence" value="ECO:0007669"/>
    <property type="project" value="TreeGrafter"/>
</dbReference>
<gene>
    <name evidence="8" type="ORF">FA13DRAFT_1773131</name>
</gene>
<dbReference type="InterPro" id="IPR032378">
    <property type="entry name" value="ZC3H15/TMA46_C"/>
</dbReference>
<dbReference type="SMART" id="SM00356">
    <property type="entry name" value="ZnF_C3H1"/>
    <property type="match status" value="2"/>
</dbReference>
<dbReference type="Gene3D" id="4.10.1000.10">
    <property type="entry name" value="Zinc finger, CCCH-type"/>
    <property type="match status" value="1"/>
</dbReference>
<keyword evidence="9" id="KW-1185">Reference proteome</keyword>
<keyword evidence="2 4" id="KW-0863">Zinc-finger</keyword>
<accession>A0A4Y7THG6</accession>
<sequence length="330" mass="37632">MPPKQQKASGSKVKDDKTFGMKNKNKSAKVKQQVATIQKQQAMAGKSRDALEKEREKALREKAKADEAKRLKEEASLMKPVQVQKVPFGVDPKTVLCAFYKAGTCDKGNKCKFSHDLNVGRKVEKKNLYADSREEKMADTMDLWDEEKLRSVVLSKHGNPRTTTDIVCKFFVEAIELQKFGWFWECPNGENCQYRHALPPGFVLKSQRKAAEDAAKANVISLEEFLEVERHKLGSNLTPVTPESFAHWKKTRMDKKQAEEDAMRKAKETQSAAGKSSGMSGRDLFQYNPEWFEDEEEEEEEWDLAKYRREKEEEDLAAEEARIAALSLGS</sequence>
<evidence type="ECO:0000256" key="6">
    <source>
        <dbReference type="SAM" id="MobiDB-lite"/>
    </source>
</evidence>
<evidence type="ECO:0000256" key="3">
    <source>
        <dbReference type="ARBA" id="ARBA00022833"/>
    </source>
</evidence>
<dbReference type="PANTHER" id="PTHR12681:SF0">
    <property type="entry name" value="ZINC FINGER CCCH DOMAIN-CONTAINING PROTEIN 15"/>
    <property type="match status" value="1"/>
</dbReference>
<feature type="compositionally biased region" description="Polar residues" evidence="6">
    <location>
        <begin position="269"/>
        <end position="279"/>
    </location>
</feature>
<keyword evidence="5" id="KW-0175">Coiled coil</keyword>
<evidence type="ECO:0000313" key="8">
    <source>
        <dbReference type="EMBL" id="TEB33441.1"/>
    </source>
</evidence>
<organism evidence="8 9">
    <name type="scientific">Coprinellus micaceus</name>
    <name type="common">Glistening ink-cap mushroom</name>
    <name type="synonym">Coprinus micaceus</name>
    <dbReference type="NCBI Taxonomy" id="71717"/>
    <lineage>
        <taxon>Eukaryota</taxon>
        <taxon>Fungi</taxon>
        <taxon>Dikarya</taxon>
        <taxon>Basidiomycota</taxon>
        <taxon>Agaricomycotina</taxon>
        <taxon>Agaricomycetes</taxon>
        <taxon>Agaricomycetidae</taxon>
        <taxon>Agaricales</taxon>
        <taxon>Agaricineae</taxon>
        <taxon>Psathyrellaceae</taxon>
        <taxon>Coprinellus</taxon>
    </lineage>
</organism>
<dbReference type="SUPFAM" id="SSF90229">
    <property type="entry name" value="CCCH zinc finger"/>
    <property type="match status" value="1"/>
</dbReference>
<dbReference type="OrthoDB" id="278280at2759"/>
<dbReference type="GO" id="GO:0008270">
    <property type="term" value="F:zinc ion binding"/>
    <property type="evidence" value="ECO:0007669"/>
    <property type="project" value="UniProtKB-KW"/>
</dbReference>
<dbReference type="Pfam" id="PF16543">
    <property type="entry name" value="DFRP_C"/>
    <property type="match status" value="1"/>
</dbReference>
<evidence type="ECO:0000256" key="5">
    <source>
        <dbReference type="SAM" id="Coils"/>
    </source>
</evidence>
<dbReference type="Proteomes" id="UP000298030">
    <property type="component" value="Unassembled WGS sequence"/>
</dbReference>
<dbReference type="Gene3D" id="6.20.400.10">
    <property type="match status" value="1"/>
</dbReference>
<protein>
    <recommendedName>
        <fullName evidence="7">C3H1-type domain-containing protein</fullName>
    </recommendedName>
</protein>
<feature type="domain" description="C3H1-type" evidence="7">
    <location>
        <begin position="91"/>
        <end position="118"/>
    </location>
</feature>
<evidence type="ECO:0000256" key="2">
    <source>
        <dbReference type="ARBA" id="ARBA00022771"/>
    </source>
</evidence>
<dbReference type="InterPro" id="IPR000571">
    <property type="entry name" value="Znf_CCCH"/>
</dbReference>
<dbReference type="Pfam" id="PF00642">
    <property type="entry name" value="zf-CCCH"/>
    <property type="match status" value="1"/>
</dbReference>
<dbReference type="EMBL" id="QPFP01000012">
    <property type="protein sequence ID" value="TEB33441.1"/>
    <property type="molecule type" value="Genomic_DNA"/>
</dbReference>
<feature type="region of interest" description="Disordered" evidence="6">
    <location>
        <begin position="1"/>
        <end position="31"/>
    </location>
</feature>
<feature type="region of interest" description="Disordered" evidence="6">
    <location>
        <begin position="248"/>
        <end position="316"/>
    </location>
</feature>